<feature type="domain" description="MYND-type" evidence="7">
    <location>
        <begin position="27"/>
        <end position="64"/>
    </location>
</feature>
<dbReference type="Pfam" id="PF01753">
    <property type="entry name" value="zf-MYND"/>
    <property type="match status" value="1"/>
</dbReference>
<dbReference type="SUPFAM" id="SSF57850">
    <property type="entry name" value="RING/U-box"/>
    <property type="match status" value="1"/>
</dbReference>
<dbReference type="EMBL" id="JBBJCI010000356">
    <property type="protein sequence ID" value="KAK7233752.1"/>
    <property type="molecule type" value="Genomic_DNA"/>
</dbReference>
<evidence type="ECO:0000256" key="1">
    <source>
        <dbReference type="ARBA" id="ARBA00022723"/>
    </source>
</evidence>
<proteinExistence type="inferred from homology"/>
<dbReference type="PANTHER" id="PTHR11102:SF160">
    <property type="entry name" value="ERAD-ASSOCIATED E3 UBIQUITIN-PROTEIN LIGASE COMPONENT HRD3"/>
    <property type="match status" value="1"/>
</dbReference>
<gene>
    <name evidence="8" type="ORF">SO694_00101060</name>
</gene>
<feature type="domain" description="RING-type" evidence="6">
    <location>
        <begin position="136"/>
        <end position="177"/>
    </location>
</feature>
<dbReference type="PROSITE" id="PS50865">
    <property type="entry name" value="ZF_MYND_2"/>
    <property type="match status" value="1"/>
</dbReference>
<evidence type="ECO:0000259" key="6">
    <source>
        <dbReference type="PROSITE" id="PS50089"/>
    </source>
</evidence>
<sequence length="357" mass="40103">MKDWQKKQREFEQVKARAKELRLRLTCTICGEKAKLNCPCGTTQYCTVACQKIDWRDRGHRTACKKIRDERAAEAARAAAPTDPPSPPKPVFYGPAPRSHADEVRARIAAEHEAARLRRDANPEREPASARWGSRCPICLEEWDVNANVMNRPCCFRRICISCEDKIPIEAPCPLCQAPYPRTAAAHLALVRRHVENGVPEAMAELGDLYNGSDVSNEYGILRSTKKAVKIYKRAVELGSVEAMFELGRLYEIGEGVKKIDKKKAMQYYHQAADLGWAKAQNNLAILLYFEERHAEASRYYRLAAEQGHAEACANLGVLYENGHGVERDRDEAKRWYARAAANGHEGAIAILEALNA</sequence>
<dbReference type="InterPro" id="IPR006597">
    <property type="entry name" value="Sel1-like"/>
</dbReference>
<organism evidence="8 9">
    <name type="scientific">Aureococcus anophagefferens</name>
    <name type="common">Harmful bloom alga</name>
    <dbReference type="NCBI Taxonomy" id="44056"/>
    <lineage>
        <taxon>Eukaryota</taxon>
        <taxon>Sar</taxon>
        <taxon>Stramenopiles</taxon>
        <taxon>Ochrophyta</taxon>
        <taxon>Pelagophyceae</taxon>
        <taxon>Pelagomonadales</taxon>
        <taxon>Pelagomonadaceae</taxon>
        <taxon>Aureococcus</taxon>
    </lineage>
</organism>
<dbReference type="PROSITE" id="PS50089">
    <property type="entry name" value="ZF_RING_2"/>
    <property type="match status" value="1"/>
</dbReference>
<dbReference type="InterPro" id="IPR011990">
    <property type="entry name" value="TPR-like_helical_dom_sf"/>
</dbReference>
<evidence type="ECO:0008006" key="10">
    <source>
        <dbReference type="Google" id="ProtNLM"/>
    </source>
</evidence>
<evidence type="ECO:0000256" key="2">
    <source>
        <dbReference type="ARBA" id="ARBA00022771"/>
    </source>
</evidence>
<evidence type="ECO:0000256" key="3">
    <source>
        <dbReference type="ARBA" id="ARBA00022833"/>
    </source>
</evidence>
<comment type="caution">
    <text evidence="8">The sequence shown here is derived from an EMBL/GenBank/DDBJ whole genome shotgun (WGS) entry which is preliminary data.</text>
</comment>
<dbReference type="InterPro" id="IPR001841">
    <property type="entry name" value="Znf_RING"/>
</dbReference>
<keyword evidence="9" id="KW-1185">Reference proteome</keyword>
<comment type="similarity">
    <text evidence="4">Belongs to the sel-1 family.</text>
</comment>
<evidence type="ECO:0000313" key="8">
    <source>
        <dbReference type="EMBL" id="KAK7233752.1"/>
    </source>
</evidence>
<reference evidence="8 9" key="1">
    <citation type="submission" date="2024-03" db="EMBL/GenBank/DDBJ databases">
        <title>Aureococcus anophagefferens CCMP1851 and Kratosvirus quantuckense: Draft genome of a second virus-susceptible host strain in the model system.</title>
        <authorList>
            <person name="Chase E."/>
            <person name="Truchon A.R."/>
            <person name="Schepens W."/>
            <person name="Wilhelm S.W."/>
        </authorList>
    </citation>
    <scope>NUCLEOTIDE SEQUENCE [LARGE SCALE GENOMIC DNA]</scope>
    <source>
        <strain evidence="8 9">CCMP1851</strain>
    </source>
</reference>
<dbReference type="PROSITE" id="PS01360">
    <property type="entry name" value="ZF_MYND_1"/>
    <property type="match status" value="1"/>
</dbReference>
<keyword evidence="2 5" id="KW-0863">Zinc-finger</keyword>
<dbReference type="Gene3D" id="1.25.40.10">
    <property type="entry name" value="Tetratricopeptide repeat domain"/>
    <property type="match status" value="1"/>
</dbReference>
<dbReference type="SUPFAM" id="SSF81901">
    <property type="entry name" value="HCP-like"/>
    <property type="match status" value="1"/>
</dbReference>
<dbReference type="SUPFAM" id="SSF144232">
    <property type="entry name" value="HIT/MYND zinc finger-like"/>
    <property type="match status" value="1"/>
</dbReference>
<evidence type="ECO:0000256" key="4">
    <source>
        <dbReference type="ARBA" id="ARBA00038101"/>
    </source>
</evidence>
<dbReference type="Pfam" id="PF08238">
    <property type="entry name" value="Sel1"/>
    <property type="match status" value="4"/>
</dbReference>
<keyword evidence="3" id="KW-0862">Zinc</keyword>
<dbReference type="Proteomes" id="UP001363151">
    <property type="component" value="Unassembled WGS sequence"/>
</dbReference>
<dbReference type="InterPro" id="IPR050767">
    <property type="entry name" value="Sel1_AlgK"/>
</dbReference>
<dbReference type="PANTHER" id="PTHR11102">
    <property type="entry name" value="SEL-1-LIKE PROTEIN"/>
    <property type="match status" value="1"/>
</dbReference>
<name>A0ABR1FMY6_AURAN</name>
<protein>
    <recommendedName>
        <fullName evidence="10">MYND-type domain-containing protein</fullName>
    </recommendedName>
</protein>
<evidence type="ECO:0000256" key="5">
    <source>
        <dbReference type="PROSITE-ProRule" id="PRU00134"/>
    </source>
</evidence>
<dbReference type="SMART" id="SM00671">
    <property type="entry name" value="SEL1"/>
    <property type="match status" value="4"/>
</dbReference>
<dbReference type="Gene3D" id="6.10.140.2220">
    <property type="match status" value="1"/>
</dbReference>
<dbReference type="InterPro" id="IPR002893">
    <property type="entry name" value="Znf_MYND"/>
</dbReference>
<keyword evidence="1" id="KW-0479">Metal-binding</keyword>
<evidence type="ECO:0000259" key="7">
    <source>
        <dbReference type="PROSITE" id="PS50865"/>
    </source>
</evidence>
<accession>A0ABR1FMY6</accession>
<evidence type="ECO:0000313" key="9">
    <source>
        <dbReference type="Proteomes" id="UP001363151"/>
    </source>
</evidence>